<reference evidence="1" key="5">
    <citation type="journal article" date="2021" name="G3 (Bethesda)">
        <title>Aegilops tauschii genome assembly Aet v5.0 features greater sequence contiguity and improved annotation.</title>
        <authorList>
            <person name="Wang L."/>
            <person name="Zhu T."/>
            <person name="Rodriguez J.C."/>
            <person name="Deal K.R."/>
            <person name="Dubcovsky J."/>
            <person name="McGuire P.E."/>
            <person name="Lux T."/>
            <person name="Spannagl M."/>
            <person name="Mayer K.F.X."/>
            <person name="Baldrich P."/>
            <person name="Meyers B.C."/>
            <person name="Huo N."/>
            <person name="Gu Y.Q."/>
            <person name="Zhou H."/>
            <person name="Devos K.M."/>
            <person name="Bennetzen J.L."/>
            <person name="Unver T."/>
            <person name="Budak H."/>
            <person name="Gulick P.J."/>
            <person name="Galiba G."/>
            <person name="Kalapos B."/>
            <person name="Nelson D.R."/>
            <person name="Li P."/>
            <person name="You F.M."/>
            <person name="Luo M.C."/>
            <person name="Dvorak J."/>
        </authorList>
    </citation>
    <scope>NUCLEOTIDE SEQUENCE [LARGE SCALE GENOMIC DNA]</scope>
    <source>
        <strain evidence="1">cv. AL8/78</strain>
    </source>
</reference>
<reference evidence="1" key="3">
    <citation type="journal article" date="2017" name="Nature">
        <title>Genome sequence of the progenitor of the wheat D genome Aegilops tauschii.</title>
        <authorList>
            <person name="Luo M.C."/>
            <person name="Gu Y.Q."/>
            <person name="Puiu D."/>
            <person name="Wang H."/>
            <person name="Twardziok S.O."/>
            <person name="Deal K.R."/>
            <person name="Huo N."/>
            <person name="Zhu T."/>
            <person name="Wang L."/>
            <person name="Wang Y."/>
            <person name="McGuire P.E."/>
            <person name="Liu S."/>
            <person name="Long H."/>
            <person name="Ramasamy R.K."/>
            <person name="Rodriguez J.C."/>
            <person name="Van S.L."/>
            <person name="Yuan L."/>
            <person name="Wang Z."/>
            <person name="Xia Z."/>
            <person name="Xiao L."/>
            <person name="Anderson O.D."/>
            <person name="Ouyang S."/>
            <person name="Liang Y."/>
            <person name="Zimin A.V."/>
            <person name="Pertea G."/>
            <person name="Qi P."/>
            <person name="Bennetzen J.L."/>
            <person name="Dai X."/>
            <person name="Dawson M.W."/>
            <person name="Muller H.G."/>
            <person name="Kugler K."/>
            <person name="Rivarola-Duarte L."/>
            <person name="Spannagl M."/>
            <person name="Mayer K.F.X."/>
            <person name="Lu F.H."/>
            <person name="Bevan M.W."/>
            <person name="Leroy P."/>
            <person name="Li P."/>
            <person name="You F.M."/>
            <person name="Sun Q."/>
            <person name="Liu Z."/>
            <person name="Lyons E."/>
            <person name="Wicker T."/>
            <person name="Salzberg S.L."/>
            <person name="Devos K.M."/>
            <person name="Dvorak J."/>
        </authorList>
    </citation>
    <scope>NUCLEOTIDE SEQUENCE [LARGE SCALE GENOMIC DNA]</scope>
    <source>
        <strain evidence="1">cv. AL8/78</strain>
    </source>
</reference>
<evidence type="ECO:0000313" key="1">
    <source>
        <dbReference type="EnsemblPlants" id="AET7Gv20584000.1"/>
    </source>
</evidence>
<sequence>MICCCTVCGNTNKQASKEEWSDFEVENIGHYETSHPS</sequence>
<reference evidence="2" key="1">
    <citation type="journal article" date="2014" name="Science">
        <title>Ancient hybridizations among the ancestral genomes of bread wheat.</title>
        <authorList>
            <consortium name="International Wheat Genome Sequencing Consortium,"/>
            <person name="Marcussen T."/>
            <person name="Sandve S.R."/>
            <person name="Heier L."/>
            <person name="Spannagl M."/>
            <person name="Pfeifer M."/>
            <person name="Jakobsen K.S."/>
            <person name="Wulff B.B."/>
            <person name="Steuernagel B."/>
            <person name="Mayer K.F."/>
            <person name="Olsen O.A."/>
        </authorList>
    </citation>
    <scope>NUCLEOTIDE SEQUENCE [LARGE SCALE GENOMIC DNA]</scope>
    <source>
        <strain evidence="2">cv. AL8/78</strain>
    </source>
</reference>
<evidence type="ECO:0000313" key="2">
    <source>
        <dbReference type="Proteomes" id="UP000015105"/>
    </source>
</evidence>
<dbReference type="AlphaFoldDB" id="A0A453RHK8"/>
<reference evidence="1" key="4">
    <citation type="submission" date="2019-03" db="UniProtKB">
        <authorList>
            <consortium name="EnsemblPlants"/>
        </authorList>
    </citation>
    <scope>IDENTIFICATION</scope>
</reference>
<dbReference type="Proteomes" id="UP000015105">
    <property type="component" value="Chromosome 7D"/>
</dbReference>
<reference evidence="2" key="2">
    <citation type="journal article" date="2017" name="Nat. Plants">
        <title>The Aegilops tauschii genome reveals multiple impacts of transposons.</title>
        <authorList>
            <person name="Zhao G."/>
            <person name="Zou C."/>
            <person name="Li K."/>
            <person name="Wang K."/>
            <person name="Li T."/>
            <person name="Gao L."/>
            <person name="Zhang X."/>
            <person name="Wang H."/>
            <person name="Yang Z."/>
            <person name="Liu X."/>
            <person name="Jiang W."/>
            <person name="Mao L."/>
            <person name="Kong X."/>
            <person name="Jiao Y."/>
            <person name="Jia J."/>
        </authorList>
    </citation>
    <scope>NUCLEOTIDE SEQUENCE [LARGE SCALE GENOMIC DNA]</scope>
    <source>
        <strain evidence="2">cv. AL8/78</strain>
    </source>
</reference>
<keyword evidence="2" id="KW-1185">Reference proteome</keyword>
<accession>A0A453RHK8</accession>
<organism evidence="1 2">
    <name type="scientific">Aegilops tauschii subsp. strangulata</name>
    <name type="common">Goatgrass</name>
    <dbReference type="NCBI Taxonomy" id="200361"/>
    <lineage>
        <taxon>Eukaryota</taxon>
        <taxon>Viridiplantae</taxon>
        <taxon>Streptophyta</taxon>
        <taxon>Embryophyta</taxon>
        <taxon>Tracheophyta</taxon>
        <taxon>Spermatophyta</taxon>
        <taxon>Magnoliopsida</taxon>
        <taxon>Liliopsida</taxon>
        <taxon>Poales</taxon>
        <taxon>Poaceae</taxon>
        <taxon>BOP clade</taxon>
        <taxon>Pooideae</taxon>
        <taxon>Triticodae</taxon>
        <taxon>Triticeae</taxon>
        <taxon>Triticinae</taxon>
        <taxon>Aegilops</taxon>
    </lineage>
</organism>
<dbReference type="Gramene" id="AET7Gv20584000.1">
    <property type="protein sequence ID" value="AET7Gv20584000.1"/>
    <property type="gene ID" value="AET7Gv20584000"/>
</dbReference>
<dbReference type="EnsemblPlants" id="AET7Gv20584000.1">
    <property type="protein sequence ID" value="AET7Gv20584000.1"/>
    <property type="gene ID" value="AET7Gv20584000"/>
</dbReference>
<name>A0A453RHK8_AEGTS</name>
<proteinExistence type="predicted"/>
<protein>
    <submittedName>
        <fullName evidence="1">Uncharacterized protein</fullName>
    </submittedName>
</protein>